<dbReference type="EMBL" id="CP045503">
    <property type="protein sequence ID" value="QPG57473.1"/>
    <property type="molecule type" value="Genomic_DNA"/>
</dbReference>
<sequence length="340" mass="37778">MFKTIDQRNEAIRVTIGITLCMLMGQILSFDSTVYLALYPTIAMTKVKDYSWSGLSKTFGPTFMAACVALWISEVFQSHPFIIWTITLLFIDYMRKRADTPAKVGGSIMPIFNWVLIVIFSQFSTQSMPDRIGEILLSMLITMCVAKGVVALFPVKNSNPPPAFKRVEVTYKQRLVTVALIGTGVAVLMNIDLLSATFCMVPVIAAATQVNRKRYFEVVSQRFVTQVGGCMVAVLISIVIAGHQTILSYYALILGAAIFAIATAMVTSSKIGRDVHSDAMLATVLPIQLYLGTYGFGFERILLRAWELAVTLGILFLIFQLAKIRENHVQRGQLNTRVRH</sequence>
<keyword evidence="1" id="KW-0812">Transmembrane</keyword>
<organism evidence="2 3">
    <name type="scientific">Shewanella eurypsychrophilus</name>
    <dbReference type="NCBI Taxonomy" id="2593656"/>
    <lineage>
        <taxon>Bacteria</taxon>
        <taxon>Pseudomonadati</taxon>
        <taxon>Pseudomonadota</taxon>
        <taxon>Gammaproteobacteria</taxon>
        <taxon>Alteromonadales</taxon>
        <taxon>Shewanellaceae</taxon>
        <taxon>Shewanella</taxon>
    </lineage>
</organism>
<evidence type="ECO:0000313" key="3">
    <source>
        <dbReference type="Proteomes" id="UP000316416"/>
    </source>
</evidence>
<dbReference type="Proteomes" id="UP000316416">
    <property type="component" value="Chromosome"/>
</dbReference>
<keyword evidence="1" id="KW-1133">Transmembrane helix</keyword>
<feature type="transmembrane region" description="Helical" evidence="1">
    <location>
        <begin position="135"/>
        <end position="155"/>
    </location>
</feature>
<dbReference type="RefSeq" id="WP_142872835.1">
    <property type="nucleotide sequence ID" value="NZ_CP045503.2"/>
</dbReference>
<dbReference type="InterPro" id="IPR022604">
    <property type="entry name" value="DUF2955"/>
</dbReference>
<keyword evidence="3" id="KW-1185">Reference proteome</keyword>
<evidence type="ECO:0000256" key="1">
    <source>
        <dbReference type="SAM" id="Phobius"/>
    </source>
</evidence>
<feature type="transmembrane region" description="Helical" evidence="1">
    <location>
        <begin position="279"/>
        <end position="297"/>
    </location>
</feature>
<feature type="transmembrane region" description="Helical" evidence="1">
    <location>
        <begin position="79"/>
        <end position="95"/>
    </location>
</feature>
<feature type="transmembrane region" description="Helical" evidence="1">
    <location>
        <begin position="247"/>
        <end position="267"/>
    </location>
</feature>
<accession>A0ABX6V4E3</accession>
<feature type="transmembrane region" description="Helical" evidence="1">
    <location>
        <begin position="12"/>
        <end position="30"/>
    </location>
</feature>
<evidence type="ECO:0000313" key="2">
    <source>
        <dbReference type="EMBL" id="QPG57473.1"/>
    </source>
</evidence>
<feature type="transmembrane region" description="Helical" evidence="1">
    <location>
        <begin position="303"/>
        <end position="322"/>
    </location>
</feature>
<keyword evidence="1" id="KW-0472">Membrane</keyword>
<reference evidence="2" key="1">
    <citation type="submission" date="2021-07" db="EMBL/GenBank/DDBJ databases">
        <title>Shewanella sp. YLB-07 whole genome sequence.</title>
        <authorList>
            <person name="Yu L."/>
        </authorList>
    </citation>
    <scope>NUCLEOTIDE SEQUENCE</scope>
    <source>
        <strain evidence="2">YLB-08</strain>
    </source>
</reference>
<dbReference type="Pfam" id="PF11168">
    <property type="entry name" value="DUF2955"/>
    <property type="match status" value="1"/>
</dbReference>
<name>A0ABX6V4E3_9GAMM</name>
<feature type="transmembrane region" description="Helical" evidence="1">
    <location>
        <begin position="107"/>
        <end position="123"/>
    </location>
</feature>
<gene>
    <name evidence="2" type="ORF">FM038_008475</name>
</gene>
<protein>
    <submittedName>
        <fullName evidence="2">DUF2955 domain-containing protein</fullName>
    </submittedName>
</protein>
<feature type="transmembrane region" description="Helical" evidence="1">
    <location>
        <begin position="175"/>
        <end position="203"/>
    </location>
</feature>
<feature type="transmembrane region" description="Helical" evidence="1">
    <location>
        <begin position="223"/>
        <end position="241"/>
    </location>
</feature>
<proteinExistence type="predicted"/>